<feature type="transmembrane region" description="Helical" evidence="1">
    <location>
        <begin position="53"/>
        <end position="72"/>
    </location>
</feature>
<protein>
    <submittedName>
        <fullName evidence="2">DUF1761 domain-containing protein</fullName>
    </submittedName>
</protein>
<dbReference type="RefSeq" id="WP_271091995.1">
    <property type="nucleotide sequence ID" value="NZ_JAPJZH010000019.1"/>
</dbReference>
<name>A0ABT4VVC4_9HYPH</name>
<keyword evidence="1" id="KW-0812">Transmembrane</keyword>
<organism evidence="2 3">
    <name type="scientific">Hoeflea poritis</name>
    <dbReference type="NCBI Taxonomy" id="2993659"/>
    <lineage>
        <taxon>Bacteria</taxon>
        <taxon>Pseudomonadati</taxon>
        <taxon>Pseudomonadota</taxon>
        <taxon>Alphaproteobacteria</taxon>
        <taxon>Hyphomicrobiales</taxon>
        <taxon>Rhizobiaceae</taxon>
        <taxon>Hoeflea</taxon>
    </lineage>
</organism>
<feature type="transmembrane region" description="Helical" evidence="1">
    <location>
        <begin position="78"/>
        <end position="99"/>
    </location>
</feature>
<evidence type="ECO:0000313" key="3">
    <source>
        <dbReference type="Proteomes" id="UP001148313"/>
    </source>
</evidence>
<feature type="transmembrane region" description="Helical" evidence="1">
    <location>
        <begin position="12"/>
        <end position="33"/>
    </location>
</feature>
<proteinExistence type="predicted"/>
<evidence type="ECO:0000313" key="2">
    <source>
        <dbReference type="EMBL" id="MDA4848145.1"/>
    </source>
</evidence>
<keyword evidence="1" id="KW-1133">Transmembrane helix</keyword>
<dbReference type="Pfam" id="PF08570">
    <property type="entry name" value="DUF1761"/>
    <property type="match status" value="1"/>
</dbReference>
<dbReference type="Proteomes" id="UP001148313">
    <property type="component" value="Unassembled WGS sequence"/>
</dbReference>
<gene>
    <name evidence="2" type="ORF">OOZ53_22495</name>
</gene>
<sequence length="128" mass="13590">MGEIAGDVNWIAVVIGAVVSFLLGWLWYSPMLFGPKWAEGVGVEMGKANEMPVGAMVSQIVGLLLLSWFVGVTAAADALFTVILGTIAFAVLAYSGGMFRKNSTYARLTDAGYWIGSVIVMIIVQGIL</sequence>
<comment type="caution">
    <text evidence="2">The sequence shown here is derived from an EMBL/GenBank/DDBJ whole genome shotgun (WGS) entry which is preliminary data.</text>
</comment>
<feature type="transmembrane region" description="Helical" evidence="1">
    <location>
        <begin position="111"/>
        <end position="127"/>
    </location>
</feature>
<dbReference type="EMBL" id="JAPJZH010000019">
    <property type="protein sequence ID" value="MDA4848145.1"/>
    <property type="molecule type" value="Genomic_DNA"/>
</dbReference>
<keyword evidence="1" id="KW-0472">Membrane</keyword>
<dbReference type="InterPro" id="IPR013879">
    <property type="entry name" value="DUF1761"/>
</dbReference>
<evidence type="ECO:0000256" key="1">
    <source>
        <dbReference type="SAM" id="Phobius"/>
    </source>
</evidence>
<keyword evidence="3" id="KW-1185">Reference proteome</keyword>
<reference evidence="2" key="1">
    <citation type="submission" date="2022-11" db="EMBL/GenBank/DDBJ databases">
        <title>Hoeflea poritis sp. nov., isolated from scleractinian coral Porites lutea.</title>
        <authorList>
            <person name="Zhang G."/>
            <person name="Wei Q."/>
            <person name="Cai L."/>
        </authorList>
    </citation>
    <scope>NUCLEOTIDE SEQUENCE</scope>
    <source>
        <strain evidence="2">E7-10</strain>
    </source>
</reference>
<accession>A0ABT4VVC4</accession>